<reference evidence="1 2" key="1">
    <citation type="submission" date="2016-06" db="EMBL/GenBank/DDBJ databases">
        <authorList>
            <person name="Kjaerup R.B."/>
            <person name="Dalgaard T.S."/>
            <person name="Juul-Madsen H.R."/>
        </authorList>
    </citation>
    <scope>NUCLEOTIDE SEQUENCE [LARGE SCALE GENOMIC DNA]</scope>
</reference>
<evidence type="ECO:0000313" key="2">
    <source>
        <dbReference type="Proteomes" id="UP000215127"/>
    </source>
</evidence>
<accession>A0A1X7RXJ6</accession>
<protein>
    <submittedName>
        <fullName evidence="1">Uncharacterized protein</fullName>
    </submittedName>
</protein>
<gene>
    <name evidence="1" type="ORF">ZT3D7_G7291</name>
</gene>
<dbReference type="EMBL" id="LT853698">
    <property type="protein sequence ID" value="SMQ52138.1"/>
    <property type="molecule type" value="Genomic_DNA"/>
</dbReference>
<name>A0A1X7RXJ6_ZYMT9</name>
<keyword evidence="2" id="KW-1185">Reference proteome</keyword>
<organism evidence="1 2">
    <name type="scientific">Zymoseptoria tritici (strain ST99CH_3D7)</name>
    <dbReference type="NCBI Taxonomy" id="1276538"/>
    <lineage>
        <taxon>Eukaryota</taxon>
        <taxon>Fungi</taxon>
        <taxon>Dikarya</taxon>
        <taxon>Ascomycota</taxon>
        <taxon>Pezizomycotina</taxon>
        <taxon>Dothideomycetes</taxon>
        <taxon>Dothideomycetidae</taxon>
        <taxon>Mycosphaerellales</taxon>
        <taxon>Mycosphaerellaceae</taxon>
        <taxon>Zymoseptoria</taxon>
    </lineage>
</organism>
<dbReference type="Proteomes" id="UP000215127">
    <property type="component" value="Chromosome 7"/>
</dbReference>
<sequence length="171" mass="18891">MHRPDPSSTATLRKRNASQLKLRKAWTPPASESLMLADPVYKRTKQRGVQVLGYFHKRTVPTIGQFVASYVAETLPQMSGSVPAIKHCILAVGSDQSGQALRKAEEVLQTSTTACRRLPFSPSLRRKAVDLPDACPRIEGLWNAREAAAVARFVIALEEHVEVEEPGETIF</sequence>
<evidence type="ECO:0000313" key="1">
    <source>
        <dbReference type="EMBL" id="SMQ52138.1"/>
    </source>
</evidence>
<proteinExistence type="predicted"/>
<dbReference type="AlphaFoldDB" id="A0A1X7RXJ6"/>